<comment type="caution">
    <text evidence="1">The sequence shown here is derived from an EMBL/GenBank/DDBJ whole genome shotgun (WGS) entry which is preliminary data.</text>
</comment>
<evidence type="ECO:0000313" key="1">
    <source>
        <dbReference type="EMBL" id="KAK9237063.1"/>
    </source>
</evidence>
<dbReference type="Proteomes" id="UP001433508">
    <property type="component" value="Unassembled WGS sequence"/>
</dbReference>
<dbReference type="EMBL" id="MU971374">
    <property type="protein sequence ID" value="KAK9237063.1"/>
    <property type="molecule type" value="Genomic_DNA"/>
</dbReference>
<reference evidence="2" key="1">
    <citation type="journal article" date="2024" name="Front. Bioeng. Biotechnol.">
        <title>Genome-scale model development and genomic sequencing of the oleaginous clade Lipomyces.</title>
        <authorList>
            <person name="Czajka J.J."/>
            <person name="Han Y."/>
            <person name="Kim J."/>
            <person name="Mondo S.J."/>
            <person name="Hofstad B.A."/>
            <person name="Robles A."/>
            <person name="Haridas S."/>
            <person name="Riley R."/>
            <person name="LaButti K."/>
            <person name="Pangilinan J."/>
            <person name="Andreopoulos W."/>
            <person name="Lipzen A."/>
            <person name="Yan J."/>
            <person name="Wang M."/>
            <person name="Ng V."/>
            <person name="Grigoriev I.V."/>
            <person name="Spatafora J.W."/>
            <person name="Magnuson J.K."/>
            <person name="Baker S.E."/>
            <person name="Pomraning K.R."/>
        </authorList>
    </citation>
    <scope>NUCLEOTIDE SEQUENCE [LARGE SCALE GENOMIC DNA]</scope>
    <source>
        <strain evidence="2">CBS 7786</strain>
    </source>
</reference>
<keyword evidence="1" id="KW-0378">Hydrolase</keyword>
<sequence length="386" mass="44427">MFLQSPKFLELTKKKRLTSAAYGTEAFAPKGRFARRSTSGSEIRESIAVAGFLDSAVDRRFHTTDMSQTNASTCTAHKNGRNQVEQSTSVPSGHKSETSMPKKVELNIDMKTDEKSNLLRYGNVRKPYFRQLGRARKLSQDDENALFEYLRSQGWRQQAELVWWLLQERGVLVSQPTLSRVLKRRNWTRKELRRISLNRSDALRQAYLDDVRRFAADDLVFIDESIFNEKTGWRHHGYAPIGDEARYPADLRRGDTGSICAAMTLDGWLPCIGVKKGYYSAEGFILWLRQHLLPAVNQRGRCPTVIVMDNVSVHVSEQVAQIIEAEGHLIRYLPPYSPDFNPIELTFSVLKAWMKRNWVFLRKTCDSYGDFLHLALRESRADRYAK</sequence>
<evidence type="ECO:0000313" key="2">
    <source>
        <dbReference type="Proteomes" id="UP001433508"/>
    </source>
</evidence>
<organism evidence="1 2">
    <name type="scientific">Lipomyces kononenkoae</name>
    <name type="common">Yeast</name>
    <dbReference type="NCBI Taxonomy" id="34357"/>
    <lineage>
        <taxon>Eukaryota</taxon>
        <taxon>Fungi</taxon>
        <taxon>Dikarya</taxon>
        <taxon>Ascomycota</taxon>
        <taxon>Saccharomycotina</taxon>
        <taxon>Lipomycetes</taxon>
        <taxon>Lipomycetales</taxon>
        <taxon>Lipomycetaceae</taxon>
        <taxon>Lipomyces</taxon>
    </lineage>
</organism>
<gene>
    <name evidence="1" type="ORF">V1525DRAFT_388812</name>
</gene>
<protein>
    <submittedName>
        <fullName evidence="1">DDE superfamily endonuclease-domain-containing protein</fullName>
    </submittedName>
</protein>
<accession>A0ACC3SZL1</accession>
<keyword evidence="2" id="KW-1185">Reference proteome</keyword>
<keyword evidence="1" id="KW-0255">Endonuclease</keyword>
<keyword evidence="1" id="KW-0540">Nuclease</keyword>
<proteinExistence type="predicted"/>
<name>A0ACC3SZL1_LIPKO</name>